<keyword evidence="1" id="KW-0472">Membrane</keyword>
<evidence type="ECO:0000313" key="2">
    <source>
        <dbReference type="EMBL" id="KQC30299.1"/>
    </source>
</evidence>
<comment type="caution">
    <text evidence="2">The sequence shown here is derived from an EMBL/GenBank/DDBJ whole genome shotgun (WGS) entry which is preliminary data.</text>
</comment>
<dbReference type="Proteomes" id="UP000050827">
    <property type="component" value="Unassembled WGS sequence"/>
</dbReference>
<dbReference type="STRING" id="346185.AAY42_10735"/>
<keyword evidence="1" id="KW-0812">Transmembrane</keyword>
<feature type="transmembrane region" description="Helical" evidence="1">
    <location>
        <begin position="140"/>
        <end position="165"/>
    </location>
</feature>
<name>A0A0N8WG23_9FLAO</name>
<evidence type="ECO:0008006" key="4">
    <source>
        <dbReference type="Google" id="ProtNLM"/>
    </source>
</evidence>
<keyword evidence="1" id="KW-1133">Transmembrane helix</keyword>
<keyword evidence="3" id="KW-1185">Reference proteome</keyword>
<accession>A0A0N8WG23</accession>
<feature type="transmembrane region" description="Helical" evidence="1">
    <location>
        <begin position="5"/>
        <end position="25"/>
    </location>
</feature>
<dbReference type="PATRIC" id="fig|1547436.3.peg.2217"/>
<evidence type="ECO:0000256" key="1">
    <source>
        <dbReference type="SAM" id="Phobius"/>
    </source>
</evidence>
<dbReference type="InterPro" id="IPR025250">
    <property type="entry name" value="DUF4199"/>
</dbReference>
<dbReference type="EMBL" id="LCTZ01000002">
    <property type="protein sequence ID" value="KQC30299.1"/>
    <property type="molecule type" value="Genomic_DNA"/>
</dbReference>
<sequence>MKKTVFRFGIYGAITICILFLISWFLLADLPFSTQEILGYLSMILSLGFVYFGIKHFRDKENGGKVNFKKALIIGILISLITAVAFGVLDVFYTEVINPDFMVEYYNATVENMRNSLPPNEFEEQLATIESQKEMFSNPLFSFALMAMTVFVIGFIISLISALILQRK</sequence>
<gene>
    <name evidence="2" type="ORF">AAY42_10735</name>
</gene>
<protein>
    <recommendedName>
        <fullName evidence="4">DUF4199 domain-containing protein</fullName>
    </recommendedName>
</protein>
<evidence type="ECO:0000313" key="3">
    <source>
        <dbReference type="Proteomes" id="UP000050827"/>
    </source>
</evidence>
<dbReference type="RefSeq" id="WP_055395042.1">
    <property type="nucleotide sequence ID" value="NZ_LCTZ01000002.1"/>
</dbReference>
<proteinExistence type="predicted"/>
<dbReference type="Pfam" id="PF13858">
    <property type="entry name" value="DUF4199"/>
    <property type="match status" value="1"/>
</dbReference>
<reference evidence="2 3" key="1">
    <citation type="submission" date="2015-04" db="EMBL/GenBank/DDBJ databases">
        <title>Complete genome of flavobacterium.</title>
        <authorList>
            <person name="Kwon Y.M."/>
            <person name="Kim S.-J."/>
        </authorList>
    </citation>
    <scope>NUCLEOTIDE SEQUENCE [LARGE SCALE GENOMIC DNA]</scope>
    <source>
        <strain evidence="2 3">DK169</strain>
    </source>
</reference>
<dbReference type="AlphaFoldDB" id="A0A0N8WG23"/>
<feature type="transmembrane region" description="Helical" evidence="1">
    <location>
        <begin position="37"/>
        <end position="54"/>
    </location>
</feature>
<dbReference type="OrthoDB" id="6384283at2"/>
<organism evidence="2 3">
    <name type="scientific">Flagellimonas eckloniae</name>
    <dbReference type="NCBI Taxonomy" id="346185"/>
    <lineage>
        <taxon>Bacteria</taxon>
        <taxon>Pseudomonadati</taxon>
        <taxon>Bacteroidota</taxon>
        <taxon>Flavobacteriia</taxon>
        <taxon>Flavobacteriales</taxon>
        <taxon>Flavobacteriaceae</taxon>
        <taxon>Flagellimonas</taxon>
    </lineage>
</organism>
<feature type="transmembrane region" description="Helical" evidence="1">
    <location>
        <begin position="74"/>
        <end position="93"/>
    </location>
</feature>